<dbReference type="Gene3D" id="2.40.50.100">
    <property type="match status" value="1"/>
</dbReference>
<dbReference type="InterPro" id="IPR011053">
    <property type="entry name" value="Single_hybrid_motif"/>
</dbReference>
<evidence type="ECO:0000256" key="6">
    <source>
        <dbReference type="ARBA" id="ARBA00012945"/>
    </source>
</evidence>
<dbReference type="Pfam" id="PF00364">
    <property type="entry name" value="Biotin_lipoyl"/>
    <property type="match status" value="1"/>
</dbReference>
<dbReference type="InterPro" id="IPR050537">
    <property type="entry name" value="2-oxoacid_dehydrogenase"/>
</dbReference>
<evidence type="ECO:0000256" key="7">
    <source>
        <dbReference type="ARBA" id="ARBA00020294"/>
    </source>
</evidence>
<dbReference type="InterPro" id="IPR003016">
    <property type="entry name" value="2-oxoA_DH_lipoyl-BS"/>
</dbReference>
<evidence type="ECO:0000256" key="17">
    <source>
        <dbReference type="ARBA" id="ARBA00032406"/>
    </source>
</evidence>
<evidence type="ECO:0000256" key="14">
    <source>
        <dbReference type="ARBA" id="ARBA00023315"/>
    </source>
</evidence>
<keyword evidence="10" id="KW-0450">Lipoyl</keyword>
<evidence type="ECO:0000256" key="13">
    <source>
        <dbReference type="ARBA" id="ARBA00023242"/>
    </source>
</evidence>
<evidence type="ECO:0000256" key="16">
    <source>
        <dbReference type="ARBA" id="ARBA00031331"/>
    </source>
</evidence>
<dbReference type="PROSITE" id="PS00189">
    <property type="entry name" value="LIPOYL"/>
    <property type="match status" value="1"/>
</dbReference>
<keyword evidence="14" id="KW-0012">Acyltransferase</keyword>
<evidence type="ECO:0000313" key="21">
    <source>
        <dbReference type="Ensembl" id="ENSDCDP00010022351.1"/>
    </source>
</evidence>
<dbReference type="InterPro" id="IPR006255">
    <property type="entry name" value="SucB"/>
</dbReference>
<comment type="pathway">
    <text evidence="4">Amino-acid degradation; L-lysine degradation via saccharopine pathway; glutaryl-CoA from L-lysine: step 6/6.</text>
</comment>
<organism evidence="21 22">
    <name type="scientific">Denticeps clupeoides</name>
    <name type="common">denticle herring</name>
    <dbReference type="NCBI Taxonomy" id="299321"/>
    <lineage>
        <taxon>Eukaryota</taxon>
        <taxon>Metazoa</taxon>
        <taxon>Chordata</taxon>
        <taxon>Craniata</taxon>
        <taxon>Vertebrata</taxon>
        <taxon>Euteleostomi</taxon>
        <taxon>Actinopterygii</taxon>
        <taxon>Neopterygii</taxon>
        <taxon>Teleostei</taxon>
        <taxon>Clupei</taxon>
        <taxon>Clupeiformes</taxon>
        <taxon>Denticipitoidei</taxon>
        <taxon>Denticipitidae</taxon>
        <taxon>Denticeps</taxon>
    </lineage>
</organism>
<dbReference type="Ensembl" id="ENSDCDT00010026546.1">
    <property type="protein sequence ID" value="ENSDCDP00010022351.1"/>
    <property type="gene ID" value="ENSDCDG00010012869.1"/>
</dbReference>
<dbReference type="GeneTree" id="ENSGT00930000151014"/>
<evidence type="ECO:0000256" key="19">
    <source>
        <dbReference type="SAM" id="MobiDB-lite"/>
    </source>
</evidence>
<comment type="similarity">
    <text evidence="5">Belongs to the 2-oxoacid dehydrogenase family.</text>
</comment>
<evidence type="ECO:0000256" key="4">
    <source>
        <dbReference type="ARBA" id="ARBA00005145"/>
    </source>
</evidence>
<sequence>MRFFRTSVCHNEVVTVNTPAFAESVTEGDVRWEKAVGDAVAEDEVVCEIETDKTSVQVPSPASGVIEALLVPDGGRVEGGMPLFKLRKGGEQPAGLAKASDAPPPKAESPASAPPAPAAPVSIPSVMPPVPPVSGQAIDAKPGQLCIPDDIKMEWVKMNRMRQRIGQRLKEAQNTCAMLTTFNEVDMSNIHEMRKIHKDAFLKKHNIKLGFMSAFVKAAAYALTEQPAVNAVIDDATKEIVYRDYVDISVAVATPKGLVVPVIRNVETMNFADIEKSINMLGEKARKNELAVEDMDGGTFTISNGGVFGSMFGTPIINPPQSAILGMHGIFDRPVAVSGKVEIRPMMYVALTYDHRLIDGREAVTFLRKIKAVVEDPRVLLLDM</sequence>
<accession>A0AAY4BQC0</accession>
<dbReference type="GO" id="GO:0004149">
    <property type="term" value="F:dihydrolipoyllysine-residue succinyltransferase activity"/>
    <property type="evidence" value="ECO:0007669"/>
    <property type="project" value="UniProtKB-EC"/>
</dbReference>
<comment type="cofactor">
    <cofactor evidence="1">
        <name>(R)-lipoate</name>
        <dbReference type="ChEBI" id="CHEBI:83088"/>
    </cofactor>
</comment>
<dbReference type="GO" id="GO:0005634">
    <property type="term" value="C:nucleus"/>
    <property type="evidence" value="ECO:0007669"/>
    <property type="project" value="UniProtKB-SubCell"/>
</dbReference>
<dbReference type="Pfam" id="PF00198">
    <property type="entry name" value="2-oxoacid_dh"/>
    <property type="match status" value="1"/>
</dbReference>
<dbReference type="GO" id="GO:0005759">
    <property type="term" value="C:mitochondrial matrix"/>
    <property type="evidence" value="ECO:0007669"/>
    <property type="project" value="UniProtKB-SubCell"/>
</dbReference>
<evidence type="ECO:0000256" key="10">
    <source>
        <dbReference type="ARBA" id="ARBA00022823"/>
    </source>
</evidence>
<keyword evidence="13" id="KW-0539">Nucleus</keyword>
<dbReference type="PANTHER" id="PTHR43416:SF5">
    <property type="entry name" value="DIHYDROLIPOYLLYSINE-RESIDUE SUCCINYLTRANSFERASE COMPONENT OF 2-OXOGLUTARATE DEHYDROGENASE COMPLEX, MITOCHONDRIAL"/>
    <property type="match status" value="1"/>
</dbReference>
<dbReference type="AlphaFoldDB" id="A0AAY4BQC0"/>
<name>A0AAY4BQC0_9TELE</name>
<comment type="function">
    <text evidence="18">Dihydrolipoamide succinyltransferase (E2) component of the 2-oxoglutarate dehydrogenase complex. The 2-oxoglutarate dehydrogenase complex catalyzes the overall conversion of 2-oxoglutarate to succinyl-CoA and CO(2). The 2-oxoglutarate dehydrogenase complex is mainly active in the mitochondrion. A fraction of the 2-oxoglutarate dehydrogenase complex also localizes in the nucleus and is required for lysine succinylation of histones: associates with KAT2A on chromatin and provides succinyl-CoA to histone succinyltransferase KAT2A.</text>
</comment>
<dbReference type="PANTHER" id="PTHR43416">
    <property type="entry name" value="DIHYDROLIPOYLLYSINE-RESIDUE SUCCINYLTRANSFERASE COMPONENT OF 2-OXOGLUTARATE DEHYDROGENASE COMPLEX, MITOCHONDRIAL-RELATED"/>
    <property type="match status" value="1"/>
</dbReference>
<dbReference type="InterPro" id="IPR000089">
    <property type="entry name" value="Biotin_lipoyl"/>
</dbReference>
<evidence type="ECO:0000256" key="12">
    <source>
        <dbReference type="ARBA" id="ARBA00023128"/>
    </source>
</evidence>
<dbReference type="SUPFAM" id="SSF52777">
    <property type="entry name" value="CoA-dependent acyltransferases"/>
    <property type="match status" value="1"/>
</dbReference>
<evidence type="ECO:0000256" key="18">
    <source>
        <dbReference type="ARBA" id="ARBA00046046"/>
    </source>
</evidence>
<evidence type="ECO:0000256" key="11">
    <source>
        <dbReference type="ARBA" id="ARBA00022946"/>
    </source>
</evidence>
<dbReference type="GO" id="GO:0006099">
    <property type="term" value="P:tricarboxylic acid cycle"/>
    <property type="evidence" value="ECO:0007669"/>
    <property type="project" value="UniProtKB-KW"/>
</dbReference>
<dbReference type="Gene3D" id="3.30.559.10">
    <property type="entry name" value="Chloramphenicol acetyltransferase-like domain"/>
    <property type="match status" value="1"/>
</dbReference>
<dbReference type="EC" id="2.3.1.61" evidence="6"/>
<evidence type="ECO:0000256" key="9">
    <source>
        <dbReference type="ARBA" id="ARBA00022679"/>
    </source>
</evidence>
<feature type="domain" description="Lipoyl-binding" evidence="20">
    <location>
        <begin position="13"/>
        <end position="87"/>
    </location>
</feature>
<evidence type="ECO:0000256" key="5">
    <source>
        <dbReference type="ARBA" id="ARBA00007317"/>
    </source>
</evidence>
<dbReference type="InterPro" id="IPR001078">
    <property type="entry name" value="2-oxoacid_DH_actylTfrase"/>
</dbReference>
<feature type="compositionally biased region" description="Pro residues" evidence="19">
    <location>
        <begin position="102"/>
        <end position="118"/>
    </location>
</feature>
<keyword evidence="9" id="KW-0808">Transferase</keyword>
<keyword evidence="22" id="KW-1185">Reference proteome</keyword>
<dbReference type="FunFam" id="3.30.559.10:FF:000006">
    <property type="entry name" value="Dihydrolipoyllysine-residue succinyltransferase component of 2-oxoglutarate dehydrogenase complex, mitochondrial"/>
    <property type="match status" value="1"/>
</dbReference>
<feature type="region of interest" description="Disordered" evidence="19">
    <location>
        <begin position="87"/>
        <end position="123"/>
    </location>
</feature>
<protein>
    <recommendedName>
        <fullName evidence="7">Dihydrolipoyllysine-residue succinyltransferase component of 2-oxoglutarate dehydrogenase complex, mitochondrial</fullName>
        <ecNumber evidence="6">2.3.1.61</ecNumber>
    </recommendedName>
    <alternativeName>
        <fullName evidence="17">2-oxoglutarate dehydrogenase complex component E2</fullName>
    </alternativeName>
    <alternativeName>
        <fullName evidence="15">Dihydrolipoamide succinyltransferase component of 2-oxoglutarate dehydrogenase complex</fullName>
    </alternativeName>
    <alternativeName>
        <fullName evidence="16">E2K</fullName>
    </alternativeName>
</protein>
<dbReference type="CDD" id="cd06849">
    <property type="entry name" value="lipoyl_domain"/>
    <property type="match status" value="1"/>
</dbReference>
<reference evidence="21" key="1">
    <citation type="submission" date="2025-08" db="UniProtKB">
        <authorList>
            <consortium name="Ensembl"/>
        </authorList>
    </citation>
    <scope>IDENTIFICATION</scope>
</reference>
<evidence type="ECO:0000256" key="1">
    <source>
        <dbReference type="ARBA" id="ARBA00001938"/>
    </source>
</evidence>
<dbReference type="InterPro" id="IPR023213">
    <property type="entry name" value="CAT-like_dom_sf"/>
</dbReference>
<dbReference type="PROSITE" id="PS50968">
    <property type="entry name" value="BIOTINYL_LIPOYL"/>
    <property type="match status" value="1"/>
</dbReference>
<keyword evidence="8" id="KW-0816">Tricarboxylic acid cycle</keyword>
<dbReference type="GO" id="GO:0045252">
    <property type="term" value="C:oxoglutarate dehydrogenase complex"/>
    <property type="evidence" value="ECO:0007669"/>
    <property type="project" value="InterPro"/>
</dbReference>
<evidence type="ECO:0000313" key="22">
    <source>
        <dbReference type="Proteomes" id="UP000694580"/>
    </source>
</evidence>
<gene>
    <name evidence="21" type="primary">DLST</name>
</gene>
<dbReference type="Proteomes" id="UP000694580">
    <property type="component" value="Unplaced"/>
</dbReference>
<proteinExistence type="inferred from homology"/>
<evidence type="ECO:0000256" key="3">
    <source>
        <dbReference type="ARBA" id="ARBA00004305"/>
    </source>
</evidence>
<dbReference type="FunFam" id="2.40.50.100:FF:000033">
    <property type="entry name" value="Dihydrolipoyllysine-residue succinyltransferase component of 2-oxoglutarate dehydrogenase complex, mitochondrial"/>
    <property type="match status" value="1"/>
</dbReference>
<keyword evidence="11" id="KW-0809">Transit peptide</keyword>
<evidence type="ECO:0000256" key="2">
    <source>
        <dbReference type="ARBA" id="ARBA00004123"/>
    </source>
</evidence>
<dbReference type="SUPFAM" id="SSF51230">
    <property type="entry name" value="Single hybrid motif"/>
    <property type="match status" value="1"/>
</dbReference>
<keyword evidence="12" id="KW-0496">Mitochondrion</keyword>
<evidence type="ECO:0000256" key="8">
    <source>
        <dbReference type="ARBA" id="ARBA00022532"/>
    </source>
</evidence>
<dbReference type="NCBIfam" id="TIGR01347">
    <property type="entry name" value="sucB"/>
    <property type="match status" value="1"/>
</dbReference>
<evidence type="ECO:0000259" key="20">
    <source>
        <dbReference type="PROSITE" id="PS50968"/>
    </source>
</evidence>
<evidence type="ECO:0000256" key="15">
    <source>
        <dbReference type="ARBA" id="ARBA00030325"/>
    </source>
</evidence>
<reference evidence="21" key="2">
    <citation type="submission" date="2025-09" db="UniProtKB">
        <authorList>
            <consortium name="Ensembl"/>
        </authorList>
    </citation>
    <scope>IDENTIFICATION</scope>
</reference>
<comment type="subcellular location">
    <subcellularLocation>
        <location evidence="3">Mitochondrion matrix</location>
    </subcellularLocation>
    <subcellularLocation>
        <location evidence="2">Nucleus</location>
    </subcellularLocation>
</comment>